<reference evidence="1" key="2">
    <citation type="journal article" date="2021" name="PeerJ">
        <title>Extensive microbial diversity within the chicken gut microbiome revealed by metagenomics and culture.</title>
        <authorList>
            <person name="Gilroy R."/>
            <person name="Ravi A."/>
            <person name="Getino M."/>
            <person name="Pursley I."/>
            <person name="Horton D.L."/>
            <person name="Alikhan N.F."/>
            <person name="Baker D."/>
            <person name="Gharbi K."/>
            <person name="Hall N."/>
            <person name="Watson M."/>
            <person name="Adriaenssens E.M."/>
            <person name="Foster-Nyarko E."/>
            <person name="Jarju S."/>
            <person name="Secka A."/>
            <person name="Antonio M."/>
            <person name="Oren A."/>
            <person name="Chaudhuri R.R."/>
            <person name="La Ragione R."/>
            <person name="Hildebrand F."/>
            <person name="Pallen M.J."/>
        </authorList>
    </citation>
    <scope>NUCLEOTIDE SEQUENCE</scope>
    <source>
        <strain evidence="1">CHK186-9395</strain>
    </source>
</reference>
<dbReference type="EMBL" id="DVOJ01000005">
    <property type="protein sequence ID" value="HIV01178.1"/>
    <property type="molecule type" value="Genomic_DNA"/>
</dbReference>
<accession>A0A9D1SXZ1</accession>
<dbReference type="AlphaFoldDB" id="A0A9D1SXZ1"/>
<proteinExistence type="predicted"/>
<evidence type="ECO:0000313" key="1">
    <source>
        <dbReference type="EMBL" id="HIV01178.1"/>
    </source>
</evidence>
<protein>
    <submittedName>
        <fullName evidence="1">Uncharacterized protein</fullName>
    </submittedName>
</protein>
<reference evidence="1" key="1">
    <citation type="submission" date="2020-10" db="EMBL/GenBank/DDBJ databases">
        <authorList>
            <person name="Gilroy R."/>
        </authorList>
    </citation>
    <scope>NUCLEOTIDE SEQUENCE</scope>
    <source>
        <strain evidence="1">CHK186-9395</strain>
    </source>
</reference>
<dbReference type="Proteomes" id="UP000886861">
    <property type="component" value="Unassembled WGS sequence"/>
</dbReference>
<comment type="caution">
    <text evidence="1">The sequence shown here is derived from an EMBL/GenBank/DDBJ whole genome shotgun (WGS) entry which is preliminary data.</text>
</comment>
<organism evidence="1 2">
    <name type="scientific">Candidatus Caccopulliclostridium gallistercoris</name>
    <dbReference type="NCBI Taxonomy" id="2840719"/>
    <lineage>
        <taxon>Bacteria</taxon>
        <taxon>Bacillati</taxon>
        <taxon>Bacillota</taxon>
        <taxon>Clostridia</taxon>
        <taxon>Candidatus Caccopulliclostridium</taxon>
    </lineage>
</organism>
<name>A0A9D1SXZ1_9FIRM</name>
<evidence type="ECO:0000313" key="2">
    <source>
        <dbReference type="Proteomes" id="UP000886861"/>
    </source>
</evidence>
<sequence>MLIEIKHDVFYVAERLKEIDFKYFILYNTDKKKYEIHHSGQSDTYCLTVPYDELDARTVNFVNQTRVENRDRLLKELDEENRKRGIYES</sequence>
<gene>
    <name evidence="1" type="ORF">IAA62_01310</name>
</gene>